<dbReference type="EMBL" id="LS483469">
    <property type="protein sequence ID" value="SQI34124.1"/>
    <property type="molecule type" value="Genomic_DNA"/>
</dbReference>
<evidence type="ECO:0000313" key="4">
    <source>
        <dbReference type="Proteomes" id="UP000248897"/>
    </source>
</evidence>
<name>A0A2X4XC19_SERPL</name>
<dbReference type="AlphaFoldDB" id="A0A2X4XC19"/>
<sequence length="137" mass="14848">MRLITALPLLAGLLLSTNLMAADTATATKTPSPAQAAQQKRMTDCNQQASTKTLKGADRTTFMSTCLKAEGSTSAKTLTPQQQKMKTCNADAKTKSLKGDERKTFMSNCLKKSALIALRQRHGRISFRRADFPVTPA</sequence>
<evidence type="ECO:0000256" key="2">
    <source>
        <dbReference type="SAM" id="SignalP"/>
    </source>
</evidence>
<gene>
    <name evidence="3" type="primary">psiF</name>
    <name evidence="3" type="ORF">NCTC12961_01601</name>
</gene>
<evidence type="ECO:0000313" key="3">
    <source>
        <dbReference type="EMBL" id="SQI34124.1"/>
    </source>
</evidence>
<proteinExistence type="predicted"/>
<dbReference type="InterPro" id="IPR011690">
    <property type="entry name" value="P_starv_induced_PsiF"/>
</dbReference>
<protein>
    <submittedName>
        <fullName evidence="3">Phosphate starvation-inducible protein psiF</fullName>
    </submittedName>
</protein>
<feature type="chain" id="PRO_5016149435" evidence="2">
    <location>
        <begin position="22"/>
        <end position="137"/>
    </location>
</feature>
<organism evidence="3 4">
    <name type="scientific">Serratia plymuthica</name>
    <dbReference type="NCBI Taxonomy" id="82996"/>
    <lineage>
        <taxon>Bacteria</taxon>
        <taxon>Pseudomonadati</taxon>
        <taxon>Pseudomonadota</taxon>
        <taxon>Gammaproteobacteria</taxon>
        <taxon>Enterobacterales</taxon>
        <taxon>Yersiniaceae</taxon>
        <taxon>Serratia</taxon>
    </lineage>
</organism>
<evidence type="ECO:0000256" key="1">
    <source>
        <dbReference type="SAM" id="MobiDB-lite"/>
    </source>
</evidence>
<reference evidence="3 4" key="1">
    <citation type="submission" date="2018-06" db="EMBL/GenBank/DDBJ databases">
        <authorList>
            <consortium name="Pathogen Informatics"/>
            <person name="Doyle S."/>
        </authorList>
    </citation>
    <scope>NUCLEOTIDE SEQUENCE [LARGE SCALE GENOMIC DNA]</scope>
    <source>
        <strain evidence="3 4">NCTC12961</strain>
    </source>
</reference>
<feature type="region of interest" description="Disordered" evidence="1">
    <location>
        <begin position="30"/>
        <end position="51"/>
    </location>
</feature>
<feature type="signal peptide" evidence="2">
    <location>
        <begin position="1"/>
        <end position="21"/>
    </location>
</feature>
<dbReference type="Pfam" id="PF07769">
    <property type="entry name" value="PsiF_repeat"/>
    <property type="match status" value="2"/>
</dbReference>
<keyword evidence="2" id="KW-0732">Signal</keyword>
<dbReference type="STRING" id="82996.ADP72_04440"/>
<dbReference type="Proteomes" id="UP000248897">
    <property type="component" value="Chromosome 1"/>
</dbReference>
<accession>A0A2X4XC19</accession>